<evidence type="ECO:0000259" key="7">
    <source>
        <dbReference type="Pfam" id="PF02668"/>
    </source>
</evidence>
<feature type="binding site" evidence="5">
    <location>
        <position position="189"/>
    </location>
    <ligand>
        <name>2-oxoglutarate</name>
        <dbReference type="ChEBI" id="CHEBI:16810"/>
    </ligand>
</feature>
<dbReference type="GO" id="GO:0016491">
    <property type="term" value="F:oxidoreductase activity"/>
    <property type="evidence" value="ECO:0007669"/>
    <property type="project" value="UniProtKB-KW"/>
</dbReference>
<evidence type="ECO:0000256" key="2">
    <source>
        <dbReference type="ARBA" id="ARBA00022723"/>
    </source>
</evidence>
<evidence type="ECO:0000256" key="3">
    <source>
        <dbReference type="ARBA" id="ARBA00023002"/>
    </source>
</evidence>
<dbReference type="EMBL" id="JAGGLR010000022">
    <property type="protein sequence ID" value="MBP2065976.1"/>
    <property type="molecule type" value="Genomic_DNA"/>
</dbReference>
<dbReference type="RefSeq" id="WP_044568444.1">
    <property type="nucleotide sequence ID" value="NZ_BAABDR010000054.1"/>
</dbReference>
<dbReference type="GO" id="GO:0005506">
    <property type="term" value="F:iron ion binding"/>
    <property type="evidence" value="ECO:0007669"/>
    <property type="project" value="InterPro"/>
</dbReference>
<reference evidence="9 10" key="2">
    <citation type="submission" date="2021-03" db="EMBL/GenBank/DDBJ databases">
        <title>Genomic Encyclopedia of Type Strains, Phase IV (KMG-IV): sequencing the most valuable type-strain genomes for metagenomic binning, comparative biology and taxonomic classification.</title>
        <authorList>
            <person name="Goeker M."/>
        </authorList>
    </citation>
    <scope>NUCLEOTIDE SEQUENCE [LARGE SCALE GENOMIC DNA]</scope>
    <source>
        <strain evidence="9 10">DSM 41954</strain>
    </source>
</reference>
<dbReference type="InterPro" id="IPR003819">
    <property type="entry name" value="TauD/TfdA-like"/>
</dbReference>
<dbReference type="EC" id="1.14.11.39" evidence="9"/>
<name>A0A060ZNL2_9ACTN</name>
<keyword evidence="2 6" id="KW-0479">Metal-binding</keyword>
<gene>
    <name evidence="9" type="ORF">J2Z30_007024</name>
    <name evidence="8" type="ORF">SIRAN1976</name>
</gene>
<comment type="similarity">
    <text evidence="1">Belongs to the clavaminate synthase family.</text>
</comment>
<evidence type="ECO:0000313" key="9">
    <source>
        <dbReference type="EMBL" id="MBP2065976.1"/>
    </source>
</evidence>
<feature type="binding site" evidence="6">
    <location>
        <position position="147"/>
    </location>
    <ligand>
        <name>Fe cation</name>
        <dbReference type="ChEBI" id="CHEBI:24875"/>
    </ligand>
</feature>
<evidence type="ECO:0000313" key="10">
    <source>
        <dbReference type="Proteomes" id="UP000756710"/>
    </source>
</evidence>
<dbReference type="Gene3D" id="3.60.130.10">
    <property type="entry name" value="Clavaminate synthase-like"/>
    <property type="match status" value="1"/>
</dbReference>
<feature type="binding site" evidence="5">
    <location>
        <position position="290"/>
    </location>
    <ligand>
        <name>2-oxoglutarate</name>
        <dbReference type="ChEBI" id="CHEBI:16810"/>
    </ligand>
</feature>
<dbReference type="Proteomes" id="UP000756710">
    <property type="component" value="Unassembled WGS sequence"/>
</dbReference>
<keyword evidence="10" id="KW-1185">Reference proteome</keyword>
<dbReference type="PIRSF" id="PIRSF019543">
    <property type="entry name" value="Clavaminate_syn"/>
    <property type="match status" value="1"/>
</dbReference>
<dbReference type="AlphaFoldDB" id="A0A060ZNL2"/>
<dbReference type="Pfam" id="PF02668">
    <property type="entry name" value="TauD"/>
    <property type="match status" value="1"/>
</dbReference>
<dbReference type="EMBL" id="LK022848">
    <property type="protein sequence ID" value="CDR04996.1"/>
    <property type="molecule type" value="Genomic_DNA"/>
</dbReference>
<feature type="binding site" evidence="6">
    <location>
        <position position="276"/>
    </location>
    <ligand>
        <name>Fe cation</name>
        <dbReference type="ChEBI" id="CHEBI:24875"/>
    </ligand>
</feature>
<dbReference type="HOGENOM" id="CLU_044078_0_0_11"/>
<proteinExistence type="inferred from homology"/>
<dbReference type="InterPro" id="IPR042098">
    <property type="entry name" value="TauD-like_sf"/>
</dbReference>
<dbReference type="InterPro" id="IPR014503">
    <property type="entry name" value="Clavaminate_syn-like"/>
</dbReference>
<keyword evidence="3 9" id="KW-0560">Oxidoreductase</keyword>
<evidence type="ECO:0000256" key="4">
    <source>
        <dbReference type="ARBA" id="ARBA00023004"/>
    </source>
</evidence>
<dbReference type="SUPFAM" id="SSF51197">
    <property type="entry name" value="Clavaminate synthase-like"/>
    <property type="match status" value="1"/>
</dbReference>
<evidence type="ECO:0000256" key="5">
    <source>
        <dbReference type="PIRSR" id="PIRSR019543-1"/>
    </source>
</evidence>
<feature type="domain" description="TauD/TfdA-like" evidence="7">
    <location>
        <begin position="62"/>
        <end position="295"/>
    </location>
</feature>
<feature type="binding site" evidence="6">
    <location>
        <position position="145"/>
    </location>
    <ligand>
        <name>Fe cation</name>
        <dbReference type="ChEBI" id="CHEBI:24875"/>
    </ligand>
</feature>
<keyword evidence="4 6" id="KW-0408">Iron</keyword>
<reference evidence="8" key="1">
    <citation type="submission" date="2014-05" db="EMBL/GenBank/DDBJ databases">
        <authorList>
            <person name="Horn Fabian"/>
        </authorList>
    </citation>
    <scope>NUCLEOTIDE SEQUENCE</scope>
</reference>
<organism evidence="8">
    <name type="scientific">Streptomyces iranensis</name>
    <dbReference type="NCBI Taxonomy" id="576784"/>
    <lineage>
        <taxon>Bacteria</taxon>
        <taxon>Bacillati</taxon>
        <taxon>Actinomycetota</taxon>
        <taxon>Actinomycetes</taxon>
        <taxon>Kitasatosporales</taxon>
        <taxon>Streptomycetaceae</taxon>
        <taxon>Streptomyces</taxon>
        <taxon>Streptomyces violaceusniger group</taxon>
    </lineage>
</organism>
<evidence type="ECO:0000313" key="8">
    <source>
        <dbReference type="EMBL" id="CDR04996.1"/>
    </source>
</evidence>
<feature type="binding site" evidence="5">
    <location>
        <position position="294"/>
    </location>
    <ligand>
        <name>2-oxoglutarate</name>
        <dbReference type="ChEBI" id="CHEBI:16810"/>
    </ligand>
</feature>
<protein>
    <submittedName>
        <fullName evidence="8 9">Oxygenase</fullName>
        <ecNumber evidence="9">1.14.11.39</ecNumber>
    </submittedName>
</protein>
<evidence type="ECO:0000256" key="1">
    <source>
        <dbReference type="ARBA" id="ARBA00008425"/>
    </source>
</evidence>
<sequence length="316" mass="34438">MTTVNLSAADRRETGAVAAELAATAPGLIDDPHWVAEARRMSCRLPARLREATRLFRHDPGRDGVLIVRNLPVDEAELPLTPTVPESVERTATVPAAVAVMVTLQIGEIAAYRDEKSGALVQNVVPVPGREESQSNAGSTPLEMHVENAFHPHCPDYVGLLCLRNDQPLNAGTMVSSIRTALGLLSPGTLRVLREERFTTTPPPSFSGGGPDPAHAVLRGDPDDPDVKVDFHATTTDDDEAKVAMEALRGAFLQAARTLVLRPGEMAVVDNRIAIHGRTAYQPKYDGYDRWLHRTFIHLDHRRTRAHRAGNGNVLF</sequence>
<accession>A0A060ZNL2</accession>
<evidence type="ECO:0000256" key="6">
    <source>
        <dbReference type="PIRSR" id="PIRSR019543-2"/>
    </source>
</evidence>